<reference evidence="2" key="2">
    <citation type="submission" date="2023-04" db="EMBL/GenBank/DDBJ databases">
        <authorList>
            <person name="Bu L."/>
            <person name="Lu L."/>
            <person name="Laidemitt M.R."/>
            <person name="Zhang S.M."/>
            <person name="Mutuku M."/>
            <person name="Mkoji G."/>
            <person name="Steinauer M."/>
            <person name="Loker E.S."/>
        </authorList>
    </citation>
    <scope>NUCLEOTIDE SEQUENCE</scope>
    <source>
        <strain evidence="2">KasaAsao</strain>
        <tissue evidence="2">Whole Snail</tissue>
    </source>
</reference>
<keyword evidence="3" id="KW-1185">Reference proteome</keyword>
<accession>A0AAD8B7K5</accession>
<feature type="compositionally biased region" description="Basic and acidic residues" evidence="1">
    <location>
        <begin position="53"/>
        <end position="85"/>
    </location>
</feature>
<feature type="compositionally biased region" description="Acidic residues" evidence="1">
    <location>
        <begin position="86"/>
        <end position="99"/>
    </location>
</feature>
<comment type="caution">
    <text evidence="2">The sequence shown here is derived from an EMBL/GenBank/DDBJ whole genome shotgun (WGS) entry which is preliminary data.</text>
</comment>
<organism evidence="2 3">
    <name type="scientific">Biomphalaria pfeifferi</name>
    <name type="common">Bloodfluke planorb</name>
    <name type="synonym">Freshwater snail</name>
    <dbReference type="NCBI Taxonomy" id="112525"/>
    <lineage>
        <taxon>Eukaryota</taxon>
        <taxon>Metazoa</taxon>
        <taxon>Spiralia</taxon>
        <taxon>Lophotrochozoa</taxon>
        <taxon>Mollusca</taxon>
        <taxon>Gastropoda</taxon>
        <taxon>Heterobranchia</taxon>
        <taxon>Euthyneura</taxon>
        <taxon>Panpulmonata</taxon>
        <taxon>Hygrophila</taxon>
        <taxon>Lymnaeoidea</taxon>
        <taxon>Planorbidae</taxon>
        <taxon>Biomphalaria</taxon>
    </lineage>
</organism>
<feature type="region of interest" description="Disordered" evidence="1">
    <location>
        <begin position="53"/>
        <end position="114"/>
    </location>
</feature>
<dbReference type="EMBL" id="JASAOG010000132">
    <property type="protein sequence ID" value="KAK0048863.1"/>
    <property type="molecule type" value="Genomic_DNA"/>
</dbReference>
<evidence type="ECO:0000313" key="2">
    <source>
        <dbReference type="EMBL" id="KAK0048863.1"/>
    </source>
</evidence>
<evidence type="ECO:0000256" key="1">
    <source>
        <dbReference type="SAM" id="MobiDB-lite"/>
    </source>
</evidence>
<sequence>MEELTQFVHKSFENCDSKSIIDVVGRSEVAHSRVDEDYPRMDLKLCSAIKSERRYGDARDGRYHEDSGDGGRYHEDSGDGGRYHDDEDDEDEIDIDNVPDETSCPLPASAELTS</sequence>
<gene>
    <name evidence="2" type="ORF">Bpfe_021629</name>
</gene>
<protein>
    <submittedName>
        <fullName evidence="2">Uncharacterized protein</fullName>
    </submittedName>
</protein>
<dbReference type="Proteomes" id="UP001233172">
    <property type="component" value="Unassembled WGS sequence"/>
</dbReference>
<feature type="non-terminal residue" evidence="2">
    <location>
        <position position="114"/>
    </location>
</feature>
<reference evidence="2" key="1">
    <citation type="journal article" date="2023" name="PLoS Negl. Trop. Dis.">
        <title>A genome sequence for Biomphalaria pfeifferi, the major vector snail for the human-infecting parasite Schistosoma mansoni.</title>
        <authorList>
            <person name="Bu L."/>
            <person name="Lu L."/>
            <person name="Laidemitt M.R."/>
            <person name="Zhang S.M."/>
            <person name="Mutuku M."/>
            <person name="Mkoji G."/>
            <person name="Steinauer M."/>
            <person name="Loker E.S."/>
        </authorList>
    </citation>
    <scope>NUCLEOTIDE SEQUENCE</scope>
    <source>
        <strain evidence="2">KasaAsao</strain>
    </source>
</reference>
<evidence type="ECO:0000313" key="3">
    <source>
        <dbReference type="Proteomes" id="UP001233172"/>
    </source>
</evidence>
<dbReference type="AlphaFoldDB" id="A0AAD8B7K5"/>
<name>A0AAD8B7K5_BIOPF</name>
<proteinExistence type="predicted"/>